<evidence type="ECO:0000256" key="1">
    <source>
        <dbReference type="SAM" id="MobiDB-lite"/>
    </source>
</evidence>
<dbReference type="Proteomes" id="UP000321805">
    <property type="component" value="Chromosome"/>
</dbReference>
<protein>
    <submittedName>
        <fullName evidence="2">Zinc ribbon domain-containing protein</fullName>
    </submittedName>
</protein>
<gene>
    <name evidence="2" type="ORF">FSW04_21840</name>
</gene>
<proteinExistence type="predicted"/>
<dbReference type="RefSeq" id="WP_146922310.1">
    <property type="nucleotide sequence ID" value="NZ_CP042430.1"/>
</dbReference>
<dbReference type="AlphaFoldDB" id="A0A5B8UA84"/>
<feature type="region of interest" description="Disordered" evidence="1">
    <location>
        <begin position="168"/>
        <end position="228"/>
    </location>
</feature>
<feature type="region of interest" description="Disordered" evidence="1">
    <location>
        <begin position="1"/>
        <end position="52"/>
    </location>
</feature>
<name>A0A5B8UA84_9ACTN</name>
<organism evidence="2 3">
    <name type="scientific">Baekduia soli</name>
    <dbReference type="NCBI Taxonomy" id="496014"/>
    <lineage>
        <taxon>Bacteria</taxon>
        <taxon>Bacillati</taxon>
        <taxon>Actinomycetota</taxon>
        <taxon>Thermoleophilia</taxon>
        <taxon>Solirubrobacterales</taxon>
        <taxon>Baekduiaceae</taxon>
        <taxon>Baekduia</taxon>
    </lineage>
</organism>
<dbReference type="KEGG" id="bsol:FSW04_21840"/>
<accession>A0A5B8UA84</accession>
<evidence type="ECO:0000313" key="2">
    <source>
        <dbReference type="EMBL" id="QEC49945.1"/>
    </source>
</evidence>
<evidence type="ECO:0000313" key="3">
    <source>
        <dbReference type="Proteomes" id="UP000321805"/>
    </source>
</evidence>
<feature type="compositionally biased region" description="Basic residues" evidence="1">
    <location>
        <begin position="1"/>
        <end position="12"/>
    </location>
</feature>
<reference evidence="2 3" key="1">
    <citation type="journal article" date="2018" name="J. Microbiol.">
        <title>Baekduia soli gen. nov., sp. nov., a novel bacterium isolated from the soil of Baekdu Mountain and proposal of a novel family name, Baekduiaceae fam. nov.</title>
        <authorList>
            <person name="An D.S."/>
            <person name="Siddiqi M.Z."/>
            <person name="Kim K.H."/>
            <person name="Yu H.S."/>
            <person name="Im W.T."/>
        </authorList>
    </citation>
    <scope>NUCLEOTIDE SEQUENCE [LARGE SCALE GENOMIC DNA]</scope>
    <source>
        <strain evidence="2 3">BR7-21</strain>
    </source>
</reference>
<keyword evidence="3" id="KW-1185">Reference proteome</keyword>
<dbReference type="EMBL" id="CP042430">
    <property type="protein sequence ID" value="QEC49945.1"/>
    <property type="molecule type" value="Genomic_DNA"/>
</dbReference>
<dbReference type="OrthoDB" id="1957634at2"/>
<sequence>MKGPLRRNPFRRRASDPVPQESPPTVAVPETAPPAPLPAGLAPEDVAPTLPSFRDRGRLRRRMRYLRRVRELGFRDLGGLVFDLHRFGRRNDELVLGKLAALDTVDRELRAIERVLDERRDIIELREPGVAACPRCGALHGSDARYCPQCGTQFSGPLAMIEVGGVRPTPEEAARASAAPAQPPQPPSDTAGATPVSGALAGIPQPSPSPATQVMPAVAAEPGERTDP</sequence>